<keyword evidence="3" id="KW-1185">Reference proteome</keyword>
<keyword evidence="1" id="KW-1133">Transmembrane helix</keyword>
<proteinExistence type="predicted"/>
<dbReference type="InterPro" id="IPR040410">
    <property type="entry name" value="UPF0658_Golgi"/>
</dbReference>
<keyword evidence="1" id="KW-0812">Transmembrane</keyword>
<organism evidence="2 3">
    <name type="scientific">Peltaster fructicola</name>
    <dbReference type="NCBI Taxonomy" id="286661"/>
    <lineage>
        <taxon>Eukaryota</taxon>
        <taxon>Fungi</taxon>
        <taxon>Dikarya</taxon>
        <taxon>Ascomycota</taxon>
        <taxon>Pezizomycotina</taxon>
        <taxon>Dothideomycetes</taxon>
        <taxon>Dothideomycetes incertae sedis</taxon>
        <taxon>Peltaster</taxon>
    </lineage>
</organism>
<feature type="transmembrane region" description="Helical" evidence="1">
    <location>
        <begin position="79"/>
        <end position="97"/>
    </location>
</feature>
<feature type="transmembrane region" description="Helical" evidence="1">
    <location>
        <begin position="109"/>
        <end position="127"/>
    </location>
</feature>
<feature type="transmembrane region" description="Helical" evidence="1">
    <location>
        <begin position="324"/>
        <end position="346"/>
    </location>
</feature>
<dbReference type="Proteomes" id="UP000503462">
    <property type="component" value="Chromosome 2"/>
</dbReference>
<accession>A0A6H0XSE1</accession>
<feature type="transmembrane region" description="Helical" evidence="1">
    <location>
        <begin position="286"/>
        <end position="304"/>
    </location>
</feature>
<dbReference type="GO" id="GO:0005794">
    <property type="term" value="C:Golgi apparatus"/>
    <property type="evidence" value="ECO:0007669"/>
    <property type="project" value="TreeGrafter"/>
</dbReference>
<reference evidence="2 3" key="1">
    <citation type="journal article" date="2016" name="Sci. Rep.">
        <title>Peltaster fructicola genome reveals evolution from an invasive phytopathogen to an ectophytic parasite.</title>
        <authorList>
            <person name="Xu C."/>
            <person name="Chen H."/>
            <person name="Gleason M.L."/>
            <person name="Xu J.R."/>
            <person name="Liu H."/>
            <person name="Zhang R."/>
            <person name="Sun G."/>
        </authorList>
    </citation>
    <scope>NUCLEOTIDE SEQUENCE [LARGE SCALE GENOMIC DNA]</scope>
    <source>
        <strain evidence="2 3">LNHT1506</strain>
    </source>
</reference>
<feature type="transmembrane region" description="Helical" evidence="1">
    <location>
        <begin position="253"/>
        <end position="274"/>
    </location>
</feature>
<name>A0A6H0XSE1_9PEZI</name>
<feature type="transmembrane region" description="Helical" evidence="1">
    <location>
        <begin position="156"/>
        <end position="179"/>
    </location>
</feature>
<dbReference type="EMBL" id="CP051140">
    <property type="protein sequence ID" value="QIW97632.1"/>
    <property type="molecule type" value="Genomic_DNA"/>
</dbReference>
<dbReference type="PANTHER" id="PTHR34391:SF1">
    <property type="entry name" value="UPF0658 GOLGI APPARATUS MEMBRANE PROTEIN C1952.10C-RELATED"/>
    <property type="match status" value="1"/>
</dbReference>
<evidence type="ECO:0000313" key="3">
    <source>
        <dbReference type="Proteomes" id="UP000503462"/>
    </source>
</evidence>
<protein>
    <submittedName>
        <fullName evidence="2">Uncharacterized protein</fullName>
    </submittedName>
</protein>
<sequence>MQEVYQAGGYHDRQGMVTNLNSPKTHKGLYVPKSQWTILFSAIVFFQALIALALEAYVFGKFEAGLIRSNIPANDSDALTIPTYLAIFIFGFLYQLGLTYDALRNRNTIQIIGLCMYNYGMMVYAAIELNQVSSAVGALTLQQAIEPNIYANLRPYLVAGPCIIALGSVLMSVCAYRLYQEFAWDIYKSISADLRMRHRYLTYQVGRPHRDLWIMLIFAQIYIALLKFDFFFFLGFSVQFLVIIGGHFSDAEFYLTIAAVPITIVLLLLAAFFCRRESRAGQSFIIFIYFAAMAYFVFKLVRMWDDSTPEAKKKVEEYISARTSLTTFAIITIILLIVTIMTAFLCMRNFNEGLRPYVMKSKSGNEFDLSKPYNEEYGQQLGTVPGRMVID</sequence>
<feature type="transmembrane region" description="Helical" evidence="1">
    <location>
        <begin position="36"/>
        <end position="59"/>
    </location>
</feature>
<dbReference type="OrthoDB" id="2448307at2759"/>
<evidence type="ECO:0000313" key="2">
    <source>
        <dbReference type="EMBL" id="QIW97632.1"/>
    </source>
</evidence>
<gene>
    <name evidence="2" type="ORF">AMS68_003150</name>
</gene>
<dbReference type="PANTHER" id="PTHR34391">
    <property type="entry name" value="UPF0658 GOLGI APPARATUS MEMBRANE PROTEIN C1952.10C-RELATED"/>
    <property type="match status" value="1"/>
</dbReference>
<keyword evidence="1" id="KW-0472">Membrane</keyword>
<feature type="transmembrane region" description="Helical" evidence="1">
    <location>
        <begin position="212"/>
        <end position="233"/>
    </location>
</feature>
<dbReference type="AlphaFoldDB" id="A0A6H0XSE1"/>
<evidence type="ECO:0000256" key="1">
    <source>
        <dbReference type="SAM" id="Phobius"/>
    </source>
</evidence>